<comment type="similarity">
    <text evidence="1">Belongs to the Pup ligase/Pup deamidase family. Pup deamidase subfamily.</text>
</comment>
<evidence type="ECO:0000313" key="3">
    <source>
        <dbReference type="EMBL" id="MDP9799972.1"/>
    </source>
</evidence>
<sequence length="527" mass="57816">MSVKRIMGTETEFGILSVNEPAADPVDLSTEFVSAYLAQGASAGPRGGVMWDYQGEDPLNDARGFRYDRADVDPSLLTDDPDSPAPSGPGLQSVPRPTSAQLTAPRAANGVLTNGARLYVDHAHPEYSSPETANPREAVLWDRAGEHIAVEALSLVAHSGKNFAIYKNNVDGKGAAYGSHENYAVSRSVEFSDIVRYLTPFMITRPVICGAGRVGIGQKSEYPGFQISQRADYVETPVGIETTFRRPIINTRDEPHADPAQLRRLHVIGGDANLFDVSNVLKIGTTSLVLWMLEQDAVPLALESVVMHDPVIATWNVSHDLTLTERLDLNEGEMTALDIQEIFLESVRAAVDTHGEPDFDTAEILQLWQWTIDTLRRDKFDAASSIEWVGKLRLLEQMRERGGLSWDNDRLRALDLQWHDLRPERSIVAKLDAAGKVRRLFTPSQVAWAVSNAPRSTRAFVRGGLVEKFGPDVVGASWSSVILDAGEPQLVRVPLLHPNLGTEALVGDILEKSATVADFLSQVTKEK</sequence>
<name>A0ABT9N8E1_9ACTO</name>
<dbReference type="EMBL" id="JAUSQW010000001">
    <property type="protein sequence ID" value="MDP9799972.1"/>
    <property type="molecule type" value="Genomic_DNA"/>
</dbReference>
<feature type="region of interest" description="Disordered" evidence="2">
    <location>
        <begin position="72"/>
        <end position="100"/>
    </location>
</feature>
<dbReference type="InterPro" id="IPR022366">
    <property type="entry name" value="Pup_deamidase"/>
</dbReference>
<protein>
    <submittedName>
        <fullName evidence="3">Proteasome accessory factor A</fullName>
        <ecNumber evidence="3">6.3.2.-</ecNumber>
    </submittedName>
</protein>
<keyword evidence="4" id="KW-1185">Reference proteome</keyword>
<proteinExistence type="inferred from homology"/>
<accession>A0ABT9N8E1</accession>
<dbReference type="GO" id="GO:0000502">
    <property type="term" value="C:proteasome complex"/>
    <property type="evidence" value="ECO:0007669"/>
    <property type="project" value="UniProtKB-KW"/>
</dbReference>
<reference evidence="3 4" key="1">
    <citation type="submission" date="2023-07" db="EMBL/GenBank/DDBJ databases">
        <title>Sequencing the genomes of 1000 actinobacteria strains.</title>
        <authorList>
            <person name="Klenk H.-P."/>
        </authorList>
    </citation>
    <scope>NUCLEOTIDE SEQUENCE [LARGE SCALE GENOMIC DNA]</scope>
    <source>
        <strain evidence="3 4">DSM 102162</strain>
    </source>
</reference>
<dbReference type="InterPro" id="IPR004347">
    <property type="entry name" value="Pup_ligase/deamidase"/>
</dbReference>
<dbReference type="EC" id="6.3.2.-" evidence="3"/>
<evidence type="ECO:0000313" key="4">
    <source>
        <dbReference type="Proteomes" id="UP001235966"/>
    </source>
</evidence>
<evidence type="ECO:0000256" key="2">
    <source>
        <dbReference type="SAM" id="MobiDB-lite"/>
    </source>
</evidence>
<dbReference type="PANTHER" id="PTHR42307">
    <property type="entry name" value="PUP DEAMIDASE/DEPUPYLASE"/>
    <property type="match status" value="1"/>
</dbReference>
<dbReference type="GO" id="GO:0016874">
    <property type="term" value="F:ligase activity"/>
    <property type="evidence" value="ECO:0007669"/>
    <property type="project" value="UniProtKB-KW"/>
</dbReference>
<comment type="caution">
    <text evidence="3">The sequence shown here is derived from an EMBL/GenBank/DDBJ whole genome shotgun (WGS) entry which is preliminary data.</text>
</comment>
<organism evidence="3 4">
    <name type="scientific">Arcanobacterium wilhelmae</name>
    <dbReference type="NCBI Taxonomy" id="1803177"/>
    <lineage>
        <taxon>Bacteria</taxon>
        <taxon>Bacillati</taxon>
        <taxon>Actinomycetota</taxon>
        <taxon>Actinomycetes</taxon>
        <taxon>Actinomycetales</taxon>
        <taxon>Actinomycetaceae</taxon>
        <taxon>Arcanobacterium</taxon>
    </lineage>
</organism>
<dbReference type="RefSeq" id="WP_307013886.1">
    <property type="nucleotide sequence ID" value="NZ_JAUSQW010000001.1"/>
</dbReference>
<dbReference type="Proteomes" id="UP001235966">
    <property type="component" value="Unassembled WGS sequence"/>
</dbReference>
<dbReference type="PANTHER" id="PTHR42307:SF2">
    <property type="entry name" value="PUP DEAMIDASE_DEPUPYLASE"/>
    <property type="match status" value="1"/>
</dbReference>
<keyword evidence="3" id="KW-0436">Ligase</keyword>
<evidence type="ECO:0000256" key="1">
    <source>
        <dbReference type="ARBA" id="ARBA00009114"/>
    </source>
</evidence>
<dbReference type="NCBIfam" id="TIGR03688">
    <property type="entry name" value="depupylase_Dop"/>
    <property type="match status" value="1"/>
</dbReference>
<gene>
    <name evidence="3" type="ORF">J2S49_000048</name>
</gene>
<keyword evidence="3" id="KW-0647">Proteasome</keyword>
<dbReference type="Pfam" id="PF03136">
    <property type="entry name" value="Pup_ligase"/>
    <property type="match status" value="1"/>
</dbReference>